<evidence type="ECO:0000313" key="4">
    <source>
        <dbReference type="EMBL" id="MBC6109595.1"/>
    </source>
</evidence>
<dbReference type="InterPro" id="IPR007492">
    <property type="entry name" value="LytTR_DNA-bd_dom"/>
</dbReference>
<keyword evidence="5" id="KW-1185">Reference proteome</keyword>
<evidence type="ECO:0000259" key="3">
    <source>
        <dbReference type="PROSITE" id="PS50930"/>
    </source>
</evidence>
<organism evidence="4 5">
    <name type="scientific">Pedobacter fastidiosus</name>
    <dbReference type="NCBI Taxonomy" id="2765361"/>
    <lineage>
        <taxon>Bacteria</taxon>
        <taxon>Pseudomonadati</taxon>
        <taxon>Bacteroidota</taxon>
        <taxon>Sphingobacteriia</taxon>
        <taxon>Sphingobacteriales</taxon>
        <taxon>Sphingobacteriaceae</taxon>
        <taxon>Pedobacter</taxon>
    </lineage>
</organism>
<feature type="domain" description="Response regulatory" evidence="2">
    <location>
        <begin position="3"/>
        <end position="117"/>
    </location>
</feature>
<dbReference type="Pfam" id="PF00072">
    <property type="entry name" value="Response_reg"/>
    <property type="match status" value="1"/>
</dbReference>
<dbReference type="PANTHER" id="PTHR37299">
    <property type="entry name" value="TRANSCRIPTIONAL REGULATOR-RELATED"/>
    <property type="match status" value="1"/>
</dbReference>
<dbReference type="InterPro" id="IPR046947">
    <property type="entry name" value="LytR-like"/>
</dbReference>
<feature type="domain" description="HTH LytTR-type" evidence="3">
    <location>
        <begin position="136"/>
        <end position="235"/>
    </location>
</feature>
<feature type="modified residue" description="4-aspartylphosphate" evidence="1">
    <location>
        <position position="56"/>
    </location>
</feature>
<dbReference type="PANTHER" id="PTHR37299:SF1">
    <property type="entry name" value="STAGE 0 SPORULATION PROTEIN A HOMOLOG"/>
    <property type="match status" value="1"/>
</dbReference>
<dbReference type="Pfam" id="PF04397">
    <property type="entry name" value="LytTR"/>
    <property type="match status" value="1"/>
</dbReference>
<dbReference type="EMBL" id="JACRYL010000003">
    <property type="protein sequence ID" value="MBC6109595.1"/>
    <property type="molecule type" value="Genomic_DNA"/>
</dbReference>
<dbReference type="SMART" id="SM00850">
    <property type="entry name" value="LytTR"/>
    <property type="match status" value="1"/>
</dbReference>
<keyword evidence="1" id="KW-0597">Phosphoprotein</keyword>
<dbReference type="SUPFAM" id="SSF52172">
    <property type="entry name" value="CheY-like"/>
    <property type="match status" value="1"/>
</dbReference>
<evidence type="ECO:0000256" key="1">
    <source>
        <dbReference type="PROSITE-ProRule" id="PRU00169"/>
    </source>
</evidence>
<gene>
    <name evidence="4" type="ORF">H7U22_04090</name>
</gene>
<dbReference type="SMART" id="SM00448">
    <property type="entry name" value="REC"/>
    <property type="match status" value="1"/>
</dbReference>
<dbReference type="Gene3D" id="3.40.50.2300">
    <property type="match status" value="1"/>
</dbReference>
<dbReference type="PROSITE" id="PS50930">
    <property type="entry name" value="HTH_LYTTR"/>
    <property type="match status" value="1"/>
</dbReference>
<proteinExistence type="predicted"/>
<accession>A0ABR7KP16</accession>
<name>A0ABR7KP16_9SPHI</name>
<dbReference type="Proteomes" id="UP000652755">
    <property type="component" value="Unassembled WGS sequence"/>
</dbReference>
<reference evidence="4 5" key="1">
    <citation type="submission" date="2020-08" db="EMBL/GenBank/DDBJ databases">
        <authorList>
            <person name="Sun Q."/>
            <person name="Inoue M."/>
        </authorList>
    </citation>
    <scope>NUCLEOTIDE SEQUENCE [LARGE SCALE GENOMIC DNA]</scope>
    <source>
        <strain evidence="4 5">CCM 8938</strain>
    </source>
</reference>
<dbReference type="PROSITE" id="PS50110">
    <property type="entry name" value="RESPONSE_REGULATORY"/>
    <property type="match status" value="1"/>
</dbReference>
<dbReference type="RefSeq" id="WP_187070079.1">
    <property type="nucleotide sequence ID" value="NZ_JACRYL010000003.1"/>
</dbReference>
<sequence length="236" mass="27097">MYTCIAIDDEFSALELLTDYIADDPDLKLIKTYINPIVALSEITKRSKPVDIIFLDIEMAEINGLELAKLIRHRTKKLIFTTAHANYASNSYELEADDFLLKPILQSRFTKSTEKLFLESKLNIQPNILEFIIVKSVEQRNQFIKIKVADIVSIEAQERATKITTETETIFSNSSLSEILISLKNVNGFSQIHRSFIVAENRVKLVERTYVILNNGLKIAIGRRYSKFYQKMANKN</sequence>
<dbReference type="InterPro" id="IPR011006">
    <property type="entry name" value="CheY-like_superfamily"/>
</dbReference>
<evidence type="ECO:0000259" key="2">
    <source>
        <dbReference type="PROSITE" id="PS50110"/>
    </source>
</evidence>
<protein>
    <submittedName>
        <fullName evidence="4">Response regulator transcription factor</fullName>
    </submittedName>
</protein>
<evidence type="ECO:0000313" key="5">
    <source>
        <dbReference type="Proteomes" id="UP000652755"/>
    </source>
</evidence>
<comment type="caution">
    <text evidence="4">The sequence shown here is derived from an EMBL/GenBank/DDBJ whole genome shotgun (WGS) entry which is preliminary data.</text>
</comment>
<dbReference type="Gene3D" id="2.40.50.1020">
    <property type="entry name" value="LytTr DNA-binding domain"/>
    <property type="match status" value="1"/>
</dbReference>
<dbReference type="InterPro" id="IPR001789">
    <property type="entry name" value="Sig_transdc_resp-reg_receiver"/>
</dbReference>